<dbReference type="AlphaFoldDB" id="L8X2L6"/>
<organism evidence="1 2">
    <name type="scientific">Thanatephorus cucumeris (strain AG1-IA)</name>
    <name type="common">Rice sheath blight fungus</name>
    <name type="synonym">Rhizoctonia solani</name>
    <dbReference type="NCBI Taxonomy" id="983506"/>
    <lineage>
        <taxon>Eukaryota</taxon>
        <taxon>Fungi</taxon>
        <taxon>Dikarya</taxon>
        <taxon>Basidiomycota</taxon>
        <taxon>Agaricomycotina</taxon>
        <taxon>Agaricomycetes</taxon>
        <taxon>Cantharellales</taxon>
        <taxon>Ceratobasidiaceae</taxon>
        <taxon>Rhizoctonia</taxon>
        <taxon>Rhizoctonia solani AG-1</taxon>
    </lineage>
</organism>
<name>L8X2L6_THACA</name>
<evidence type="ECO:0000313" key="2">
    <source>
        <dbReference type="Proteomes" id="UP000011668"/>
    </source>
</evidence>
<protein>
    <submittedName>
        <fullName evidence="1">Uncharacterized protein</fullName>
    </submittedName>
</protein>
<sequence length="51" mass="6091">MGRPVELARRRTVHLGLAVPWSWRAFREAEASMKTWTWRWCTGAWRELHGP</sequence>
<evidence type="ECO:0000313" key="1">
    <source>
        <dbReference type="EMBL" id="ELU43322.1"/>
    </source>
</evidence>
<gene>
    <name evidence="1" type="ORF">AG1IA_02640</name>
</gene>
<proteinExistence type="predicted"/>
<comment type="caution">
    <text evidence="1">The sequence shown here is derived from an EMBL/GenBank/DDBJ whole genome shotgun (WGS) entry which is preliminary data.</text>
</comment>
<keyword evidence="2" id="KW-1185">Reference proteome</keyword>
<dbReference type="HOGENOM" id="CLU_3108074_0_0_1"/>
<reference evidence="1 2" key="1">
    <citation type="journal article" date="2013" name="Nat. Commun.">
        <title>The evolution and pathogenic mechanisms of the rice sheath blight pathogen.</title>
        <authorList>
            <person name="Zheng A."/>
            <person name="Lin R."/>
            <person name="Xu L."/>
            <person name="Qin P."/>
            <person name="Tang C."/>
            <person name="Ai P."/>
            <person name="Zhang D."/>
            <person name="Liu Y."/>
            <person name="Sun Z."/>
            <person name="Feng H."/>
            <person name="Wang Y."/>
            <person name="Chen Y."/>
            <person name="Liang X."/>
            <person name="Fu R."/>
            <person name="Li Q."/>
            <person name="Zhang J."/>
            <person name="Yu X."/>
            <person name="Xie Z."/>
            <person name="Ding L."/>
            <person name="Guan P."/>
            <person name="Tang J."/>
            <person name="Liang Y."/>
            <person name="Wang S."/>
            <person name="Deng Q."/>
            <person name="Li S."/>
            <person name="Zhu J."/>
            <person name="Wang L."/>
            <person name="Liu H."/>
            <person name="Li P."/>
        </authorList>
    </citation>
    <scope>NUCLEOTIDE SEQUENCE [LARGE SCALE GENOMIC DNA]</scope>
    <source>
        <strain evidence="2">AG-1 IA</strain>
    </source>
</reference>
<dbReference type="Proteomes" id="UP000011668">
    <property type="component" value="Unassembled WGS sequence"/>
</dbReference>
<dbReference type="EMBL" id="AFRT01000579">
    <property type="protein sequence ID" value="ELU43322.1"/>
    <property type="molecule type" value="Genomic_DNA"/>
</dbReference>
<accession>L8X2L6</accession>